<name>A0A820KEJ7_9BILA</name>
<dbReference type="FunFam" id="1.20.272.10:FF:000002">
    <property type="entry name" value="Replication factor C subunit 3"/>
    <property type="match status" value="1"/>
</dbReference>
<dbReference type="SUPFAM" id="SSF48019">
    <property type="entry name" value="post-AAA+ oligomerization domain-like"/>
    <property type="match status" value="1"/>
</dbReference>
<gene>
    <name evidence="1" type="ORF">OXD698_LOCUS48145</name>
</gene>
<dbReference type="AlphaFoldDB" id="A0A820KEJ7"/>
<proteinExistence type="predicted"/>
<protein>
    <submittedName>
        <fullName evidence="1">Uncharacterized protein</fullName>
    </submittedName>
</protein>
<comment type="caution">
    <text evidence="1">The sequence shown here is derived from an EMBL/GenBank/DDBJ whole genome shotgun (WGS) entry which is preliminary data.</text>
</comment>
<dbReference type="EMBL" id="CAJOAZ010019736">
    <property type="protein sequence ID" value="CAF4339419.1"/>
    <property type="molecule type" value="Genomic_DNA"/>
</dbReference>
<dbReference type="Proteomes" id="UP000663844">
    <property type="component" value="Unassembled WGS sequence"/>
</dbReference>
<sequence>DQKIIEPDWEIYLRDTARMISEQQTPQRIFEVRERLYELIAHCIPAEIIFKGLLEELLTNCDDVLKIQITQTAAEYEHRLRQGSKEIFHLEAFIAKFMCIYKQHIDSNSH</sequence>
<dbReference type="InterPro" id="IPR008921">
    <property type="entry name" value="DNA_pol3_clamp-load_cplx_C"/>
</dbReference>
<evidence type="ECO:0000313" key="2">
    <source>
        <dbReference type="Proteomes" id="UP000663844"/>
    </source>
</evidence>
<reference evidence="1" key="1">
    <citation type="submission" date="2021-02" db="EMBL/GenBank/DDBJ databases">
        <authorList>
            <person name="Nowell W R."/>
        </authorList>
    </citation>
    <scope>NUCLEOTIDE SEQUENCE</scope>
</reference>
<accession>A0A820KEJ7</accession>
<dbReference type="Gene3D" id="1.20.272.10">
    <property type="match status" value="1"/>
</dbReference>
<dbReference type="Pfam" id="PF22534">
    <property type="entry name" value="RFC_C"/>
    <property type="match status" value="1"/>
</dbReference>
<organism evidence="1 2">
    <name type="scientific">Adineta steineri</name>
    <dbReference type="NCBI Taxonomy" id="433720"/>
    <lineage>
        <taxon>Eukaryota</taxon>
        <taxon>Metazoa</taxon>
        <taxon>Spiralia</taxon>
        <taxon>Gnathifera</taxon>
        <taxon>Rotifera</taxon>
        <taxon>Eurotatoria</taxon>
        <taxon>Bdelloidea</taxon>
        <taxon>Adinetida</taxon>
        <taxon>Adinetidae</taxon>
        <taxon>Adineta</taxon>
    </lineage>
</organism>
<feature type="non-terminal residue" evidence="1">
    <location>
        <position position="110"/>
    </location>
</feature>
<dbReference type="GO" id="GO:0006260">
    <property type="term" value="P:DNA replication"/>
    <property type="evidence" value="ECO:0007669"/>
    <property type="project" value="InterPro"/>
</dbReference>
<evidence type="ECO:0000313" key="1">
    <source>
        <dbReference type="EMBL" id="CAF4339419.1"/>
    </source>
</evidence>
<dbReference type="GO" id="GO:0003677">
    <property type="term" value="F:DNA binding"/>
    <property type="evidence" value="ECO:0007669"/>
    <property type="project" value="InterPro"/>
</dbReference>